<keyword evidence="1" id="KW-1133">Transmembrane helix</keyword>
<proteinExistence type="predicted"/>
<dbReference type="AlphaFoldDB" id="A0A072TQ26"/>
<reference evidence="2 4" key="2">
    <citation type="journal article" date="2014" name="BMC Genomics">
        <title>An improved genome release (version Mt4.0) for the model legume Medicago truncatula.</title>
        <authorList>
            <person name="Tang H."/>
            <person name="Krishnakumar V."/>
            <person name="Bidwell S."/>
            <person name="Rosen B."/>
            <person name="Chan A."/>
            <person name="Zhou S."/>
            <person name="Gentzbittel L."/>
            <person name="Childs K.L."/>
            <person name="Yandell M."/>
            <person name="Gundlach H."/>
            <person name="Mayer K.F."/>
            <person name="Schwartz D.C."/>
            <person name="Town C.D."/>
        </authorList>
    </citation>
    <scope>GENOME REANNOTATION</scope>
    <source>
        <strain evidence="2">A17</strain>
        <strain evidence="3 4">cv. Jemalong A17</strain>
    </source>
</reference>
<protein>
    <submittedName>
        <fullName evidence="2">Transmembrane protein, putative</fullName>
    </submittedName>
</protein>
<reference evidence="2 4" key="1">
    <citation type="journal article" date="2011" name="Nature">
        <title>The Medicago genome provides insight into the evolution of rhizobial symbioses.</title>
        <authorList>
            <person name="Young N.D."/>
            <person name="Debelle F."/>
            <person name="Oldroyd G.E."/>
            <person name="Geurts R."/>
            <person name="Cannon S.B."/>
            <person name="Udvardi M.K."/>
            <person name="Benedito V.A."/>
            <person name="Mayer K.F."/>
            <person name="Gouzy J."/>
            <person name="Schoof H."/>
            <person name="Van de Peer Y."/>
            <person name="Proost S."/>
            <person name="Cook D.R."/>
            <person name="Meyers B.C."/>
            <person name="Spannagl M."/>
            <person name="Cheung F."/>
            <person name="De Mita S."/>
            <person name="Krishnakumar V."/>
            <person name="Gundlach H."/>
            <person name="Zhou S."/>
            <person name="Mudge J."/>
            <person name="Bharti A.K."/>
            <person name="Murray J.D."/>
            <person name="Naoumkina M.A."/>
            <person name="Rosen B."/>
            <person name="Silverstein K.A."/>
            <person name="Tang H."/>
            <person name="Rombauts S."/>
            <person name="Zhao P.X."/>
            <person name="Zhou P."/>
            <person name="Barbe V."/>
            <person name="Bardou P."/>
            <person name="Bechner M."/>
            <person name="Bellec A."/>
            <person name="Berger A."/>
            <person name="Berges H."/>
            <person name="Bidwell S."/>
            <person name="Bisseling T."/>
            <person name="Choisne N."/>
            <person name="Couloux A."/>
            <person name="Denny R."/>
            <person name="Deshpande S."/>
            <person name="Dai X."/>
            <person name="Doyle J.J."/>
            <person name="Dudez A.M."/>
            <person name="Farmer A.D."/>
            <person name="Fouteau S."/>
            <person name="Franken C."/>
            <person name="Gibelin C."/>
            <person name="Gish J."/>
            <person name="Goldstein S."/>
            <person name="Gonzalez A.J."/>
            <person name="Green P.J."/>
            <person name="Hallab A."/>
            <person name="Hartog M."/>
            <person name="Hua A."/>
            <person name="Humphray S.J."/>
            <person name="Jeong D.H."/>
            <person name="Jing Y."/>
            <person name="Jocker A."/>
            <person name="Kenton S.M."/>
            <person name="Kim D.J."/>
            <person name="Klee K."/>
            <person name="Lai H."/>
            <person name="Lang C."/>
            <person name="Lin S."/>
            <person name="Macmil S.L."/>
            <person name="Magdelenat G."/>
            <person name="Matthews L."/>
            <person name="McCorrison J."/>
            <person name="Monaghan E.L."/>
            <person name="Mun J.H."/>
            <person name="Najar F.Z."/>
            <person name="Nicholson C."/>
            <person name="Noirot C."/>
            <person name="O'Bleness M."/>
            <person name="Paule C.R."/>
            <person name="Poulain J."/>
            <person name="Prion F."/>
            <person name="Qin B."/>
            <person name="Qu C."/>
            <person name="Retzel E.F."/>
            <person name="Riddle C."/>
            <person name="Sallet E."/>
            <person name="Samain S."/>
            <person name="Samson N."/>
            <person name="Sanders I."/>
            <person name="Saurat O."/>
            <person name="Scarpelli C."/>
            <person name="Schiex T."/>
            <person name="Segurens B."/>
            <person name="Severin A.J."/>
            <person name="Sherrier D.J."/>
            <person name="Shi R."/>
            <person name="Sims S."/>
            <person name="Singer S.R."/>
            <person name="Sinharoy S."/>
            <person name="Sterck L."/>
            <person name="Viollet A."/>
            <person name="Wang B.B."/>
            <person name="Wang K."/>
            <person name="Wang M."/>
            <person name="Wang X."/>
            <person name="Warfsmann J."/>
            <person name="Weissenbach J."/>
            <person name="White D.D."/>
            <person name="White J.D."/>
            <person name="Wiley G.B."/>
            <person name="Wincker P."/>
            <person name="Xing Y."/>
            <person name="Yang L."/>
            <person name="Yao Z."/>
            <person name="Ying F."/>
            <person name="Zhai J."/>
            <person name="Zhou L."/>
            <person name="Zuber A."/>
            <person name="Denarie J."/>
            <person name="Dixon R.A."/>
            <person name="May G.D."/>
            <person name="Schwartz D.C."/>
            <person name="Rogers J."/>
            <person name="Quetier F."/>
            <person name="Town C.D."/>
            <person name="Roe B.A."/>
        </authorList>
    </citation>
    <scope>NUCLEOTIDE SEQUENCE [LARGE SCALE GENOMIC DNA]</scope>
    <source>
        <strain evidence="2">A17</strain>
        <strain evidence="3 4">cv. Jemalong A17</strain>
    </source>
</reference>
<evidence type="ECO:0000256" key="1">
    <source>
        <dbReference type="SAM" id="Phobius"/>
    </source>
</evidence>
<accession>A0A072TQ26</accession>
<keyword evidence="1" id="KW-0472">Membrane</keyword>
<evidence type="ECO:0000313" key="3">
    <source>
        <dbReference type="EnsemblPlants" id="KEH19306"/>
    </source>
</evidence>
<keyword evidence="4" id="KW-1185">Reference proteome</keyword>
<feature type="transmembrane region" description="Helical" evidence="1">
    <location>
        <begin position="59"/>
        <end position="77"/>
    </location>
</feature>
<keyword evidence="1 2" id="KW-0812">Transmembrane</keyword>
<dbReference type="EnsemblPlants" id="KEH19306">
    <property type="protein sequence ID" value="KEH19306"/>
    <property type="gene ID" value="MTR_8g446750"/>
</dbReference>
<organism evidence="2 4">
    <name type="scientific">Medicago truncatula</name>
    <name type="common">Barrel medic</name>
    <name type="synonym">Medicago tribuloides</name>
    <dbReference type="NCBI Taxonomy" id="3880"/>
    <lineage>
        <taxon>Eukaryota</taxon>
        <taxon>Viridiplantae</taxon>
        <taxon>Streptophyta</taxon>
        <taxon>Embryophyta</taxon>
        <taxon>Tracheophyta</taxon>
        <taxon>Spermatophyta</taxon>
        <taxon>Magnoliopsida</taxon>
        <taxon>eudicotyledons</taxon>
        <taxon>Gunneridae</taxon>
        <taxon>Pentapetalae</taxon>
        <taxon>rosids</taxon>
        <taxon>fabids</taxon>
        <taxon>Fabales</taxon>
        <taxon>Fabaceae</taxon>
        <taxon>Papilionoideae</taxon>
        <taxon>50 kb inversion clade</taxon>
        <taxon>NPAAA clade</taxon>
        <taxon>Hologalegina</taxon>
        <taxon>IRL clade</taxon>
        <taxon>Trifolieae</taxon>
        <taxon>Medicago</taxon>
    </lineage>
</organism>
<name>A0A072TQ26_MEDTR</name>
<dbReference type="EMBL" id="CM001224">
    <property type="protein sequence ID" value="KEH19306.1"/>
    <property type="molecule type" value="Genomic_DNA"/>
</dbReference>
<evidence type="ECO:0000313" key="4">
    <source>
        <dbReference type="Proteomes" id="UP000002051"/>
    </source>
</evidence>
<sequence>MVSNQPIIRRGGEKLTCTLSEEYANQLIDFMSENPDVPIMLILQLAKFKLYRAIFLKKFLRVWVEPFCLLYVSLIIYCQMVEGFNLFCCLLDVGNGFGKGGCHVGEAKDEIEKLRQECFKAK</sequence>
<dbReference type="HOGENOM" id="CLU_2030211_0_0_1"/>
<evidence type="ECO:0000313" key="2">
    <source>
        <dbReference type="EMBL" id="KEH19306.1"/>
    </source>
</evidence>
<reference evidence="3" key="3">
    <citation type="submission" date="2015-04" db="UniProtKB">
        <authorList>
            <consortium name="EnsemblPlants"/>
        </authorList>
    </citation>
    <scope>IDENTIFICATION</scope>
    <source>
        <strain evidence="3">cv. Jemalong A17</strain>
    </source>
</reference>
<dbReference type="Proteomes" id="UP000002051">
    <property type="component" value="Chromosome 8"/>
</dbReference>
<gene>
    <name evidence="2" type="ordered locus">MTR_8g446750</name>
</gene>